<protein>
    <recommendedName>
        <fullName evidence="3">Response receiver domain-containing protein</fullName>
    </recommendedName>
</protein>
<evidence type="ECO:0000313" key="1">
    <source>
        <dbReference type="EMBL" id="EMN21278.1"/>
    </source>
</evidence>
<evidence type="ECO:0008006" key="3">
    <source>
        <dbReference type="Google" id="ProtNLM"/>
    </source>
</evidence>
<name>M6JNT5_9LEPT</name>
<reference evidence="1 2" key="1">
    <citation type="submission" date="2013-01" db="EMBL/GenBank/DDBJ databases">
        <authorList>
            <person name="Harkins D.M."/>
            <person name="Durkin A.S."/>
            <person name="Brinkac L.M."/>
            <person name="Haft D.H."/>
            <person name="Selengut J.D."/>
            <person name="Sanka R."/>
            <person name="DePew J."/>
            <person name="Purushe J."/>
            <person name="Hartskeerl R.A."/>
            <person name="Ahmed A."/>
            <person name="van der Linden H."/>
            <person name="Goris M.G.A."/>
            <person name="Vinetz J.M."/>
            <person name="Sutton G.G."/>
            <person name="Nierman W.C."/>
            <person name="Fouts D.E."/>
        </authorList>
    </citation>
    <scope>NUCLEOTIDE SEQUENCE [LARGE SCALE GENOMIC DNA]</scope>
    <source>
        <strain evidence="1 2">MAVJ 401</strain>
    </source>
</reference>
<dbReference type="RefSeq" id="WP_004466373.1">
    <property type="nucleotide sequence ID" value="NZ_AHMU02000055.1"/>
</dbReference>
<accession>M6JNT5</accession>
<organism evidence="1 2">
    <name type="scientific">Leptospira santarosai serovar Arenal str. MAVJ 401</name>
    <dbReference type="NCBI Taxonomy" id="1049976"/>
    <lineage>
        <taxon>Bacteria</taxon>
        <taxon>Pseudomonadati</taxon>
        <taxon>Spirochaetota</taxon>
        <taxon>Spirochaetia</taxon>
        <taxon>Leptospirales</taxon>
        <taxon>Leptospiraceae</taxon>
        <taxon>Leptospira</taxon>
    </lineage>
</organism>
<dbReference type="EMBL" id="AHMU02000055">
    <property type="protein sequence ID" value="EMN21278.1"/>
    <property type="molecule type" value="Genomic_DNA"/>
</dbReference>
<evidence type="ECO:0000313" key="2">
    <source>
        <dbReference type="Proteomes" id="UP000012106"/>
    </source>
</evidence>
<proteinExistence type="predicted"/>
<dbReference type="Proteomes" id="UP000012106">
    <property type="component" value="Unassembled WGS sequence"/>
</dbReference>
<comment type="caution">
    <text evidence="1">The sequence shown here is derived from an EMBL/GenBank/DDBJ whole genome shotgun (WGS) entry which is preliminary data.</text>
</comment>
<gene>
    <name evidence="1" type="ORF">LEP1GSC063_1303</name>
</gene>
<dbReference type="AlphaFoldDB" id="M6JNT5"/>
<sequence>MIVEKIFKGIGIIVDDEIDVEKSIIQNIIEQIREKEIPYIPYKSLPSDGVIDHFRNISFILLDWRLSPIPDTKLPQGLNELLIKENISFLKKIKKSCFCPIFIFSNEDHEQIITRLVTEGLIKDNDNNHIFVRSKSELKGKTKLFKALENWIKNNPSVYVLKEWEREYFDAKNKLFSEFHEMNPNWPKILWKTFISDHSNESMELGELISRNIHTRMTPFEFSGKILNKKGKKSNQSEILKVIEGGRYLKNEFLNSNDIAPGDIFYFNSEYYINIRAACDCIPDRNKPEEKIDDVQLYLLRGGKIGNQRMKKDFLKKFGHFSELDSQFIAYPIYENKGIDFRFKRLYQMEWKVIKEKRLGRLLPPYINKLQQKYSSYLQRQGLPRLPNLRF</sequence>